<dbReference type="Proteomes" id="UP001620295">
    <property type="component" value="Unassembled WGS sequence"/>
</dbReference>
<dbReference type="EMBL" id="JBJDQH010000030">
    <property type="protein sequence ID" value="MFK4272681.1"/>
    <property type="molecule type" value="Genomic_DNA"/>
</dbReference>
<sequence>MTIDIAALQELESTEEPLLGICSLPGSCCSGLGGIPTILTCFGCTFGTN</sequence>
<gene>
    <name evidence="1" type="ORF">ACI2L5_48570</name>
</gene>
<comment type="caution">
    <text evidence="1">The sequence shown here is derived from an EMBL/GenBank/DDBJ whole genome shotgun (WGS) entry which is preliminary data.</text>
</comment>
<evidence type="ECO:0000313" key="2">
    <source>
        <dbReference type="Proteomes" id="UP001620295"/>
    </source>
</evidence>
<accession>A0ABW8M8A4</accession>
<dbReference type="RefSeq" id="WP_358645955.1">
    <property type="nucleotide sequence ID" value="NZ_JBFACG010000044.1"/>
</dbReference>
<organism evidence="1 2">
    <name type="scientific">Streptomyces milbemycinicus</name>
    <dbReference type="NCBI Taxonomy" id="476552"/>
    <lineage>
        <taxon>Bacteria</taxon>
        <taxon>Bacillati</taxon>
        <taxon>Actinomycetota</taxon>
        <taxon>Actinomycetes</taxon>
        <taxon>Kitasatosporales</taxon>
        <taxon>Streptomycetaceae</taxon>
        <taxon>Streptomyces</taxon>
    </lineage>
</organism>
<dbReference type="NCBIfam" id="NF038157">
    <property type="entry name" value="lanti_ALQxL"/>
    <property type="match status" value="1"/>
</dbReference>
<reference evidence="1 2" key="1">
    <citation type="submission" date="2024-11" db="EMBL/GenBank/DDBJ databases">
        <title>The Natural Products Discovery Center: Release of the First 8490 Sequenced Strains for Exploring Actinobacteria Biosynthetic Diversity.</title>
        <authorList>
            <person name="Kalkreuter E."/>
            <person name="Kautsar S.A."/>
            <person name="Yang D."/>
            <person name="Bader C.D."/>
            <person name="Teijaro C.N."/>
            <person name="Fluegel L."/>
            <person name="Davis C.M."/>
            <person name="Simpson J.R."/>
            <person name="Lauterbach L."/>
            <person name="Steele A.D."/>
            <person name="Gui C."/>
            <person name="Meng S."/>
            <person name="Li G."/>
            <person name="Viehrig K."/>
            <person name="Ye F."/>
            <person name="Su P."/>
            <person name="Kiefer A.F."/>
            <person name="Nichols A."/>
            <person name="Cepeda A.J."/>
            <person name="Yan W."/>
            <person name="Fan B."/>
            <person name="Jiang Y."/>
            <person name="Adhikari A."/>
            <person name="Zheng C.-J."/>
            <person name="Schuster L."/>
            <person name="Cowan T.M."/>
            <person name="Smanski M.J."/>
            <person name="Chevrette M.G."/>
            <person name="De Carvalho L.P.S."/>
            <person name="Shen B."/>
        </authorList>
    </citation>
    <scope>NUCLEOTIDE SEQUENCE [LARGE SCALE GENOMIC DNA]</scope>
    <source>
        <strain evidence="1 2">NPDC020863</strain>
    </source>
</reference>
<evidence type="ECO:0000313" key="1">
    <source>
        <dbReference type="EMBL" id="MFK4272681.1"/>
    </source>
</evidence>
<name>A0ABW8M8A4_9ACTN</name>
<protein>
    <submittedName>
        <fullName evidence="1">ALQxL family class IV lanthipeptide</fullName>
    </submittedName>
</protein>
<proteinExistence type="predicted"/>
<keyword evidence="2" id="KW-1185">Reference proteome</keyword>